<evidence type="ECO:0000313" key="2">
    <source>
        <dbReference type="EMBL" id="KAF9486625.1"/>
    </source>
</evidence>
<dbReference type="Proteomes" id="UP000807025">
    <property type="component" value="Unassembled WGS sequence"/>
</dbReference>
<evidence type="ECO:0000256" key="1">
    <source>
        <dbReference type="SAM" id="MobiDB-lite"/>
    </source>
</evidence>
<feature type="non-terminal residue" evidence="2">
    <location>
        <position position="364"/>
    </location>
</feature>
<protein>
    <submittedName>
        <fullName evidence="2">Uncharacterized protein</fullName>
    </submittedName>
</protein>
<feature type="region of interest" description="Disordered" evidence="1">
    <location>
        <begin position="203"/>
        <end position="226"/>
    </location>
</feature>
<feature type="compositionally biased region" description="Polar residues" evidence="1">
    <location>
        <begin position="287"/>
        <end position="297"/>
    </location>
</feature>
<feature type="region of interest" description="Disordered" evidence="1">
    <location>
        <begin position="269"/>
        <end position="297"/>
    </location>
</feature>
<proteinExistence type="predicted"/>
<dbReference type="AlphaFoldDB" id="A0A9P6D8B3"/>
<dbReference type="OrthoDB" id="3069586at2759"/>
<sequence length="364" mass="39785">MTWVIPMGVGSVYGWSPMRGNHHNFVIHLYNKESDGALLAKIKNQVSQIPLNNPTSPIADMIKILKTPSPKCANMQLVQCWMWNEYTAAKNARKGNTNNTGTQEKKGNKMLWKNKQKQCGVTAEHSGMTWGQVDLKTHSEFSKVMSMNYPELTYCKGTWKMDQLASIDYPSWHSNHVVSQVKIEAQLNNTTLLKHSASPTTMLAKKQCMSPSPVSSSSSSSSSSQQALVHLDNPLVNLFPATAPPISPTTGQSMSPILLEYALLPLQDPTTDSNVNAPVPSPVNPAEPTTPSISKASTQLPTTFGASLSALRMMIPSIPYTWAMETLSQPVPGASAKTEGAKPINNLVKKSHKVRCPPVNYKTQ</sequence>
<name>A0A9P6D8B3_PLEER</name>
<gene>
    <name evidence="2" type="ORF">BDN71DRAFT_1565682</name>
</gene>
<reference evidence="2" key="1">
    <citation type="submission" date="2020-11" db="EMBL/GenBank/DDBJ databases">
        <authorList>
            <consortium name="DOE Joint Genome Institute"/>
            <person name="Ahrendt S."/>
            <person name="Riley R."/>
            <person name="Andreopoulos W."/>
            <person name="Labutti K."/>
            <person name="Pangilinan J."/>
            <person name="Ruiz-Duenas F.J."/>
            <person name="Barrasa J.M."/>
            <person name="Sanchez-Garcia M."/>
            <person name="Camarero S."/>
            <person name="Miyauchi S."/>
            <person name="Serrano A."/>
            <person name="Linde D."/>
            <person name="Babiker R."/>
            <person name="Drula E."/>
            <person name="Ayuso-Fernandez I."/>
            <person name="Pacheco R."/>
            <person name="Padilla G."/>
            <person name="Ferreira P."/>
            <person name="Barriuso J."/>
            <person name="Kellner H."/>
            <person name="Castanera R."/>
            <person name="Alfaro M."/>
            <person name="Ramirez L."/>
            <person name="Pisabarro A.G."/>
            <person name="Kuo A."/>
            <person name="Tritt A."/>
            <person name="Lipzen A."/>
            <person name="He G."/>
            <person name="Yan M."/>
            <person name="Ng V."/>
            <person name="Cullen D."/>
            <person name="Martin F."/>
            <person name="Rosso M.-N."/>
            <person name="Henrissat B."/>
            <person name="Hibbett D."/>
            <person name="Martinez A.T."/>
            <person name="Grigoriev I.V."/>
        </authorList>
    </citation>
    <scope>NUCLEOTIDE SEQUENCE</scope>
    <source>
        <strain evidence="2">ATCC 90797</strain>
    </source>
</reference>
<comment type="caution">
    <text evidence="2">The sequence shown here is derived from an EMBL/GenBank/DDBJ whole genome shotgun (WGS) entry which is preliminary data.</text>
</comment>
<evidence type="ECO:0000313" key="3">
    <source>
        <dbReference type="Proteomes" id="UP000807025"/>
    </source>
</evidence>
<dbReference type="EMBL" id="MU155082">
    <property type="protein sequence ID" value="KAF9486625.1"/>
    <property type="molecule type" value="Genomic_DNA"/>
</dbReference>
<keyword evidence="3" id="KW-1185">Reference proteome</keyword>
<accession>A0A9P6D8B3</accession>
<organism evidence="2 3">
    <name type="scientific">Pleurotus eryngii</name>
    <name type="common">Boletus of the steppes</name>
    <dbReference type="NCBI Taxonomy" id="5323"/>
    <lineage>
        <taxon>Eukaryota</taxon>
        <taxon>Fungi</taxon>
        <taxon>Dikarya</taxon>
        <taxon>Basidiomycota</taxon>
        <taxon>Agaricomycotina</taxon>
        <taxon>Agaricomycetes</taxon>
        <taxon>Agaricomycetidae</taxon>
        <taxon>Agaricales</taxon>
        <taxon>Pleurotineae</taxon>
        <taxon>Pleurotaceae</taxon>
        <taxon>Pleurotus</taxon>
    </lineage>
</organism>
<feature type="compositionally biased region" description="Low complexity" evidence="1">
    <location>
        <begin position="210"/>
        <end position="224"/>
    </location>
</feature>